<dbReference type="InterPro" id="IPR042208">
    <property type="entry name" value="D-ser_dehydrat-like_sf"/>
</dbReference>
<dbReference type="GO" id="GO:0036088">
    <property type="term" value="P:D-serine catabolic process"/>
    <property type="evidence" value="ECO:0007669"/>
    <property type="project" value="TreeGrafter"/>
</dbReference>
<dbReference type="Pfam" id="PF01168">
    <property type="entry name" value="Ala_racemase_N"/>
    <property type="match status" value="1"/>
</dbReference>
<dbReference type="CDD" id="cd06821">
    <property type="entry name" value="PLPDE_III_D-TA"/>
    <property type="match status" value="1"/>
</dbReference>
<dbReference type="InterPro" id="IPR029066">
    <property type="entry name" value="PLP-binding_barrel"/>
</dbReference>
<dbReference type="Gene3D" id="2.40.37.20">
    <property type="entry name" value="D-serine dehydratase-like domain"/>
    <property type="match status" value="1"/>
</dbReference>
<protein>
    <submittedName>
        <fullName evidence="4">D-threonine aldolase</fullName>
        <ecNumber evidence="4">4.1.2.42</ecNumber>
    </submittedName>
</protein>
<dbReference type="KEGG" id="ruv:EC9_37790"/>
<comment type="similarity">
    <text evidence="1">Belongs to the DSD1 family.</text>
</comment>
<organism evidence="4 5">
    <name type="scientific">Rosistilla ulvae</name>
    <dbReference type="NCBI Taxonomy" id="1930277"/>
    <lineage>
        <taxon>Bacteria</taxon>
        <taxon>Pseudomonadati</taxon>
        <taxon>Planctomycetota</taxon>
        <taxon>Planctomycetia</taxon>
        <taxon>Pirellulales</taxon>
        <taxon>Pirellulaceae</taxon>
        <taxon>Rosistilla</taxon>
    </lineage>
</organism>
<evidence type="ECO:0000256" key="2">
    <source>
        <dbReference type="ARBA" id="ARBA00023239"/>
    </source>
</evidence>
<dbReference type="SMART" id="SM01119">
    <property type="entry name" value="D-ser_dehydrat"/>
    <property type="match status" value="1"/>
</dbReference>
<dbReference type="Gene3D" id="3.20.20.10">
    <property type="entry name" value="Alanine racemase"/>
    <property type="match status" value="1"/>
</dbReference>
<dbReference type="GO" id="GO:0008721">
    <property type="term" value="F:D-serine ammonia-lyase activity"/>
    <property type="evidence" value="ECO:0007669"/>
    <property type="project" value="TreeGrafter"/>
</dbReference>
<proteinExistence type="inferred from homology"/>
<dbReference type="Proteomes" id="UP000319557">
    <property type="component" value="Chromosome"/>
</dbReference>
<keyword evidence="5" id="KW-1185">Reference proteome</keyword>
<evidence type="ECO:0000256" key="1">
    <source>
        <dbReference type="ARBA" id="ARBA00005323"/>
    </source>
</evidence>
<dbReference type="EMBL" id="CP036261">
    <property type="protein sequence ID" value="QDS89579.1"/>
    <property type="molecule type" value="Genomic_DNA"/>
</dbReference>
<dbReference type="RefSeq" id="WP_145347381.1">
    <property type="nucleotide sequence ID" value="NZ_CP036261.1"/>
</dbReference>
<dbReference type="PANTHER" id="PTHR28004:SF2">
    <property type="entry name" value="D-SERINE DEHYDRATASE"/>
    <property type="match status" value="1"/>
</dbReference>
<dbReference type="Pfam" id="PF14031">
    <property type="entry name" value="D-ser_dehydrat"/>
    <property type="match status" value="1"/>
</dbReference>
<dbReference type="InterPro" id="IPR026956">
    <property type="entry name" value="D-ser_dehydrat-like_dom"/>
</dbReference>
<sequence>MNWKNIEGLDGVESPGLLVDSEKIQQNIDRMIEIVGGAEHIDRLFPHVKTHKMPEVTRMQVDAGITKFKAATLSEAQMAAGAGASEVLIAHQLVGPKLDRLATLIEDFPNTKFAVLTDDPQAADAINEKCGDADAPLDVYIDIDCGMHRTGIPLGARSDALRAHIDSLSGLNFAGLHVYDGHLHDPDLQQRTDKVKEILGKVALHEKEHPSPRIIVGGSPTFGIWAAETSWHLSPGTTLLWDFGYGDAHPDLPMNIAAALISRVISKPGEGKVCIDLGHKSIAAEMQLEKRFQFPDLPDAQPIGQSEEHLVLQTPAAASMQVGDIVIAIPRHICPTVALHSHATVVSGGRVTGERWQVTARDR</sequence>
<evidence type="ECO:0000313" key="5">
    <source>
        <dbReference type="Proteomes" id="UP000319557"/>
    </source>
</evidence>
<dbReference type="InterPro" id="IPR051466">
    <property type="entry name" value="D-amino_acid_metab_enzyme"/>
</dbReference>
<dbReference type="PANTHER" id="PTHR28004">
    <property type="entry name" value="ZGC:162816-RELATED"/>
    <property type="match status" value="1"/>
</dbReference>
<reference evidence="4 5" key="1">
    <citation type="submission" date="2019-02" db="EMBL/GenBank/DDBJ databases">
        <title>Deep-cultivation of Planctomycetes and their phenomic and genomic characterization uncovers novel biology.</title>
        <authorList>
            <person name="Wiegand S."/>
            <person name="Jogler M."/>
            <person name="Boedeker C."/>
            <person name="Pinto D."/>
            <person name="Vollmers J."/>
            <person name="Rivas-Marin E."/>
            <person name="Kohn T."/>
            <person name="Peeters S.H."/>
            <person name="Heuer A."/>
            <person name="Rast P."/>
            <person name="Oberbeckmann S."/>
            <person name="Bunk B."/>
            <person name="Jeske O."/>
            <person name="Meyerdierks A."/>
            <person name="Storesund J.E."/>
            <person name="Kallscheuer N."/>
            <person name="Luecker S."/>
            <person name="Lage O.M."/>
            <person name="Pohl T."/>
            <person name="Merkel B.J."/>
            <person name="Hornburger P."/>
            <person name="Mueller R.-W."/>
            <person name="Bruemmer F."/>
            <person name="Labrenz M."/>
            <person name="Spormann A.M."/>
            <person name="Op den Camp H."/>
            <person name="Overmann J."/>
            <person name="Amann R."/>
            <person name="Jetten M.S.M."/>
            <person name="Mascher T."/>
            <person name="Medema M.H."/>
            <person name="Devos D.P."/>
            <person name="Kaster A.-K."/>
            <person name="Ovreas L."/>
            <person name="Rohde M."/>
            <person name="Galperin M.Y."/>
            <person name="Jogler C."/>
        </authorList>
    </citation>
    <scope>NUCLEOTIDE SEQUENCE [LARGE SCALE GENOMIC DNA]</scope>
    <source>
        <strain evidence="4 5">EC9</strain>
    </source>
</reference>
<evidence type="ECO:0000259" key="3">
    <source>
        <dbReference type="SMART" id="SM01119"/>
    </source>
</evidence>
<dbReference type="EC" id="4.1.2.42" evidence="4"/>
<gene>
    <name evidence="4" type="ORF">EC9_37790</name>
</gene>
<keyword evidence="2 4" id="KW-0456">Lyase</keyword>
<dbReference type="SUPFAM" id="SSF51419">
    <property type="entry name" value="PLP-binding barrel"/>
    <property type="match status" value="1"/>
</dbReference>
<dbReference type="InterPro" id="IPR001608">
    <property type="entry name" value="Ala_racemase_N"/>
</dbReference>
<dbReference type="GO" id="GO:0043876">
    <property type="term" value="F:D-threonine aldolase activity"/>
    <property type="evidence" value="ECO:0007669"/>
    <property type="project" value="UniProtKB-EC"/>
</dbReference>
<name>A0A517M3Y5_9BACT</name>
<dbReference type="OrthoDB" id="9788869at2"/>
<feature type="domain" description="D-serine dehydratase-like" evidence="3">
    <location>
        <begin position="257"/>
        <end position="347"/>
    </location>
</feature>
<evidence type="ECO:0000313" key="4">
    <source>
        <dbReference type="EMBL" id="QDS89579.1"/>
    </source>
</evidence>
<dbReference type="AlphaFoldDB" id="A0A517M3Y5"/>
<accession>A0A517M3Y5</accession>